<name>A0A2Z4PWF4_9GAMM</name>
<evidence type="ECO:0000313" key="4">
    <source>
        <dbReference type="EMBL" id="AWY01916.1"/>
    </source>
</evidence>
<dbReference type="Gene3D" id="1.25.40.10">
    <property type="entry name" value="Tetratricopeptide repeat domain"/>
    <property type="match status" value="3"/>
</dbReference>
<dbReference type="PANTHER" id="PTHR44943">
    <property type="entry name" value="CELLULOSE SYNTHASE OPERON PROTEIN C"/>
    <property type="match status" value="1"/>
</dbReference>
<feature type="repeat" description="TPR" evidence="3">
    <location>
        <begin position="546"/>
        <end position="579"/>
    </location>
</feature>
<evidence type="ECO:0000313" key="5">
    <source>
        <dbReference type="Proteomes" id="UP000249898"/>
    </source>
</evidence>
<dbReference type="Proteomes" id="UP000249898">
    <property type="component" value="Chromosome"/>
</dbReference>
<dbReference type="SMART" id="SM00028">
    <property type="entry name" value="TPR"/>
    <property type="match status" value="3"/>
</dbReference>
<evidence type="ECO:0000256" key="2">
    <source>
        <dbReference type="ARBA" id="ARBA00022803"/>
    </source>
</evidence>
<dbReference type="EMBL" id="CP016181">
    <property type="protein sequence ID" value="AWY01916.1"/>
    <property type="molecule type" value="Genomic_DNA"/>
</dbReference>
<dbReference type="PROSITE" id="PS50005">
    <property type="entry name" value="TPR"/>
    <property type="match status" value="1"/>
</dbReference>
<proteinExistence type="predicted"/>
<evidence type="ECO:0008006" key="6">
    <source>
        <dbReference type="Google" id="ProtNLM"/>
    </source>
</evidence>
<keyword evidence="1" id="KW-0677">Repeat</keyword>
<reference evidence="4 5" key="1">
    <citation type="submission" date="2016-06" db="EMBL/GenBank/DDBJ databases">
        <title>The sequenced genome of the ice-adhering bacterium Marinomonas primoryensis, from Antarctica.</title>
        <authorList>
            <person name="Graham L."/>
            <person name="Vance T.D.R."/>
            <person name="Davies P.L."/>
        </authorList>
    </citation>
    <scope>NUCLEOTIDE SEQUENCE [LARGE SCALE GENOMIC DNA]</scope>
    <source>
        <strain evidence="4 5">AceL</strain>
    </source>
</reference>
<protein>
    <recommendedName>
        <fullName evidence="6">Tetratricopeptide repeat protein</fullName>
    </recommendedName>
</protein>
<keyword evidence="2 3" id="KW-0802">TPR repeat</keyword>
<dbReference type="OrthoDB" id="9766710at2"/>
<sequence length="602" mass="68057">MNLTSRKHMSSVLDLIHKNHIRKPHTKRFLVLLTILWGALLLSACTYNTTQPDIVPLSKEIPLEQKVSHSNIAELLNAEFTLQREGPNKAFDSFYKLASQSENLALIERLTHIGVVSQNRLYIERSTDLWLSVDPTSEQAYSLKLQVLVKGDRSDEVTTLLTNAIRHKTSLRFLPLYLEEVVRDSDQVNTIEEAIAALSPESKHDQYVQLSHAHLLLLSGKYQSAINASKQLLAQPNTEKSEALYLILAFSQKNLGRFEDAIKTLQTASQRAPKNARLLTPLIDFLVENKQPERAATVFQSANLETPEKLQIGINFMRTLLEHEQPTLALETANLLPKKQLGLSDQIQYLTAIALAQLDKKTEAIETMDTVDGALRANATSQMALWLYDAGKENDVNDMVLKRTLRENMPEQVAAISRLHEEKGNIDLSYELLNHALIALPESDVLRYRKALLAETLGNWTVTEIELKILLKKDPDNPQYLNALGYTLLTRTARIDEAMNYIESAYEKADNDPAIIDSLGWGFFMKGELEQSSYYLKKAWSILPDAEIAAHYGESLWQQRHYKEAIDIWKAALKASPGTPLLLDTIKRLSPSLMDELEEDKP</sequence>
<evidence type="ECO:0000256" key="1">
    <source>
        <dbReference type="ARBA" id="ARBA00022737"/>
    </source>
</evidence>
<dbReference type="SUPFAM" id="SSF48452">
    <property type="entry name" value="TPR-like"/>
    <property type="match status" value="2"/>
</dbReference>
<organism evidence="4 5">
    <name type="scientific">Marinomonas primoryensis</name>
    <dbReference type="NCBI Taxonomy" id="178399"/>
    <lineage>
        <taxon>Bacteria</taxon>
        <taxon>Pseudomonadati</taxon>
        <taxon>Pseudomonadota</taxon>
        <taxon>Gammaproteobacteria</taxon>
        <taxon>Oceanospirillales</taxon>
        <taxon>Oceanospirillaceae</taxon>
        <taxon>Marinomonas</taxon>
    </lineage>
</organism>
<dbReference type="AlphaFoldDB" id="A0A2Z4PWF4"/>
<dbReference type="InterPro" id="IPR019734">
    <property type="entry name" value="TPR_rpt"/>
</dbReference>
<evidence type="ECO:0000256" key="3">
    <source>
        <dbReference type="PROSITE-ProRule" id="PRU00339"/>
    </source>
</evidence>
<accession>A0A2Z4PWF4</accession>
<dbReference type="InterPro" id="IPR011990">
    <property type="entry name" value="TPR-like_helical_dom_sf"/>
</dbReference>
<dbReference type="Pfam" id="PF14559">
    <property type="entry name" value="TPR_19"/>
    <property type="match status" value="1"/>
</dbReference>
<dbReference type="PANTHER" id="PTHR44943:SF5">
    <property type="entry name" value="BLL7697 PROTEIN"/>
    <property type="match status" value="1"/>
</dbReference>
<dbReference type="InterPro" id="IPR051685">
    <property type="entry name" value="Ycf3/AcsC/BcsC/TPR_MFPF"/>
</dbReference>
<gene>
    <name evidence="4" type="ORF">A8139_19600</name>
</gene>